<keyword evidence="2" id="KW-0472">Membrane</keyword>
<feature type="transmembrane region" description="Helical" evidence="2">
    <location>
        <begin position="61"/>
        <end position="82"/>
    </location>
</feature>
<feature type="transmembrane region" description="Helical" evidence="2">
    <location>
        <begin position="431"/>
        <end position="450"/>
    </location>
</feature>
<feature type="transmembrane region" description="Helical" evidence="2">
    <location>
        <begin position="109"/>
        <end position="132"/>
    </location>
</feature>
<protein>
    <submittedName>
        <fullName evidence="4">Tricarboxylate transport protein TctA</fullName>
    </submittedName>
</protein>
<keyword evidence="2" id="KW-1133">Transmembrane helix</keyword>
<dbReference type="EMBL" id="ANPE02000098">
    <property type="protein sequence ID" value="EMY34857.1"/>
    <property type="molecule type" value="Genomic_DNA"/>
</dbReference>
<dbReference type="AlphaFoldDB" id="N1V470"/>
<keyword evidence="2" id="KW-0812">Transmembrane</keyword>
<feature type="transmembrane region" description="Helical" evidence="2">
    <location>
        <begin position="470"/>
        <end position="490"/>
    </location>
</feature>
<feature type="transmembrane region" description="Helical" evidence="2">
    <location>
        <begin position="204"/>
        <end position="223"/>
    </location>
</feature>
<feature type="transmembrane region" description="Helical" evidence="2">
    <location>
        <begin position="318"/>
        <end position="341"/>
    </location>
</feature>
<dbReference type="PANTHER" id="PTHR35342">
    <property type="entry name" value="TRICARBOXYLIC TRANSPORT PROTEIN"/>
    <property type="match status" value="1"/>
</dbReference>
<dbReference type="Proteomes" id="UP000010729">
    <property type="component" value="Unassembled WGS sequence"/>
</dbReference>
<gene>
    <name evidence="4" type="ORF">D477_007444</name>
</gene>
<feature type="transmembrane region" description="Helical" evidence="2">
    <location>
        <begin position="167"/>
        <end position="184"/>
    </location>
</feature>
<feature type="transmembrane region" description="Helical" evidence="2">
    <location>
        <begin position="257"/>
        <end position="278"/>
    </location>
</feature>
<dbReference type="OrthoDB" id="9781349at2"/>
<feature type="transmembrane region" description="Helical" evidence="2">
    <location>
        <begin position="20"/>
        <end position="49"/>
    </location>
</feature>
<reference evidence="4 5" key="1">
    <citation type="journal article" date="2013" name="Genome Announc.">
        <title>Draft Genome Sequence of Arthrobacter crystallopoietes Strain BAB-32, Revealing Genes for Bioremediation.</title>
        <authorList>
            <person name="Joshi M.N."/>
            <person name="Pandit A.S."/>
            <person name="Sharma A."/>
            <person name="Pandya R.V."/>
            <person name="Desai S.M."/>
            <person name="Saxena A.K."/>
            <person name="Bagatharia S.B."/>
        </authorList>
    </citation>
    <scope>NUCLEOTIDE SEQUENCE [LARGE SCALE GENOMIC DNA]</scope>
    <source>
        <strain evidence="4 5">BAB-32</strain>
    </source>
</reference>
<dbReference type="RefSeq" id="WP_005268340.1">
    <property type="nucleotide sequence ID" value="NZ_ANPE02000098.1"/>
</dbReference>
<evidence type="ECO:0000259" key="3">
    <source>
        <dbReference type="Pfam" id="PF01970"/>
    </source>
</evidence>
<organism evidence="4 5">
    <name type="scientific">Arthrobacter crystallopoietes BAB-32</name>
    <dbReference type="NCBI Taxonomy" id="1246476"/>
    <lineage>
        <taxon>Bacteria</taxon>
        <taxon>Bacillati</taxon>
        <taxon>Actinomycetota</taxon>
        <taxon>Actinomycetes</taxon>
        <taxon>Micrococcales</taxon>
        <taxon>Micrococcaceae</taxon>
        <taxon>Crystallibacter</taxon>
    </lineage>
</organism>
<feature type="region of interest" description="Disordered" evidence="1">
    <location>
        <begin position="510"/>
        <end position="574"/>
    </location>
</feature>
<dbReference type="PANTHER" id="PTHR35342:SF5">
    <property type="entry name" value="TRICARBOXYLIC TRANSPORT PROTEIN"/>
    <property type="match status" value="1"/>
</dbReference>
<feature type="domain" description="DUF112" evidence="3">
    <location>
        <begin position="20"/>
        <end position="438"/>
    </location>
</feature>
<feature type="transmembrane region" description="Helical" evidence="2">
    <location>
        <begin position="392"/>
        <end position="419"/>
    </location>
</feature>
<evidence type="ECO:0000313" key="4">
    <source>
        <dbReference type="EMBL" id="EMY34857.1"/>
    </source>
</evidence>
<feature type="transmembrane region" description="Helical" evidence="2">
    <location>
        <begin position="353"/>
        <end position="372"/>
    </location>
</feature>
<sequence>MDILANLADGFASALSPINLLFAFLGVLIGTMVGVIPGIGPTTAIALLIPVSFSLDPVSGLILLCGIYYGAMYGGSITSILIRTPGEIGTVMSTIDGYEMTKRGRGGPALATAAVGSFVAGTVSTVLLMLMAPLLASVSVAFGSNVYFLLLLLALIMLSNLTGGSRLKAGIATVFGMAVAMIGMDPQAGFSRMTLGVLELNGGIDFAIFAMALFAVPEALANLTRRRREGAPQVGKVKVFMSKDDWRRSTAPWFRGTFLGFFVGLLPGMGTLGSFFSYPMEKRLSRKHKAEFGKGAIEGVAGPEAANNAGVGGGLVPLFTLGIPGSPTLALLFFVFTMYGLQPGPQLMSEQSGLIWAIIASMYIGNVLLLVLNLPLVGAFVQLLKIPDAKLYSGVLAFVALGAYALGFDLFSMGTMFVFGIIGYGMQKYEFPLAPAVIGLVLAPMLESSLRRALQISAGDPATFVDGPLAITLAVLIALVIAAPALLPLLRKGGIIATALFSRRQVTTSELENPSGDLRTPTGFGFTADDSQAGEGPQSSVPEGEAVSGGANQLQPASTGQRANDDAGDRRAED</sequence>
<evidence type="ECO:0000313" key="5">
    <source>
        <dbReference type="Proteomes" id="UP000010729"/>
    </source>
</evidence>
<name>N1V470_9MICC</name>
<feature type="compositionally biased region" description="Polar residues" evidence="1">
    <location>
        <begin position="550"/>
        <end position="562"/>
    </location>
</feature>
<proteinExistence type="predicted"/>
<comment type="caution">
    <text evidence="4">The sequence shown here is derived from an EMBL/GenBank/DDBJ whole genome shotgun (WGS) entry which is preliminary data.</text>
</comment>
<dbReference type="InterPro" id="IPR002823">
    <property type="entry name" value="DUF112_TM"/>
</dbReference>
<evidence type="ECO:0000256" key="2">
    <source>
        <dbReference type="SAM" id="Phobius"/>
    </source>
</evidence>
<accession>N1V470</accession>
<feature type="transmembrane region" description="Helical" evidence="2">
    <location>
        <begin position="138"/>
        <end position="158"/>
    </location>
</feature>
<keyword evidence="5" id="KW-1185">Reference proteome</keyword>
<feature type="compositionally biased region" description="Basic and acidic residues" evidence="1">
    <location>
        <begin position="563"/>
        <end position="574"/>
    </location>
</feature>
<dbReference type="Pfam" id="PF01970">
    <property type="entry name" value="TctA"/>
    <property type="match status" value="1"/>
</dbReference>
<evidence type="ECO:0000256" key="1">
    <source>
        <dbReference type="SAM" id="MobiDB-lite"/>
    </source>
</evidence>